<dbReference type="PANTHER" id="PTHR11014">
    <property type="entry name" value="PEPTIDASE M20 FAMILY MEMBER"/>
    <property type="match status" value="1"/>
</dbReference>
<dbReference type="SUPFAM" id="SSF55031">
    <property type="entry name" value="Bacterial exopeptidase dimerisation domain"/>
    <property type="match status" value="1"/>
</dbReference>
<evidence type="ECO:0000313" key="4">
    <source>
        <dbReference type="Proteomes" id="UP000287605"/>
    </source>
</evidence>
<dbReference type="EMBL" id="NGKA01000011">
    <property type="protein sequence ID" value="RSU11267.1"/>
    <property type="molecule type" value="Genomic_DNA"/>
</dbReference>
<dbReference type="InterPro" id="IPR036264">
    <property type="entry name" value="Bact_exopeptidase_dim_dom"/>
</dbReference>
<dbReference type="Pfam" id="PF01546">
    <property type="entry name" value="Peptidase_M20"/>
    <property type="match status" value="1"/>
</dbReference>
<feature type="binding site" evidence="1">
    <location>
        <position position="111"/>
    </location>
    <ligand>
        <name>Mn(2+)</name>
        <dbReference type="ChEBI" id="CHEBI:29035"/>
        <label>2</label>
    </ligand>
</feature>
<evidence type="ECO:0000256" key="1">
    <source>
        <dbReference type="PIRSR" id="PIRSR005962-1"/>
    </source>
</evidence>
<proteinExistence type="predicted"/>
<evidence type="ECO:0000313" key="3">
    <source>
        <dbReference type="EMBL" id="RSU11267.1"/>
    </source>
</evidence>
<name>A0A430AT95_9ENTE</name>
<dbReference type="SUPFAM" id="SSF53187">
    <property type="entry name" value="Zn-dependent exopeptidases"/>
    <property type="match status" value="1"/>
</dbReference>
<keyword evidence="1" id="KW-0479">Metal-binding</keyword>
<keyword evidence="1" id="KW-0464">Manganese</keyword>
<gene>
    <name evidence="3" type="ORF">CBF29_08135</name>
</gene>
<evidence type="ECO:0000259" key="2">
    <source>
        <dbReference type="Pfam" id="PF07687"/>
    </source>
</evidence>
<dbReference type="GO" id="GO:0016787">
    <property type="term" value="F:hydrolase activity"/>
    <property type="evidence" value="ECO:0007669"/>
    <property type="project" value="InterPro"/>
</dbReference>
<feature type="binding site" evidence="1">
    <location>
        <position position="169"/>
    </location>
    <ligand>
        <name>Mn(2+)</name>
        <dbReference type="ChEBI" id="CHEBI:29035"/>
        <label>2</label>
    </ligand>
</feature>
<dbReference type="GO" id="GO:0046872">
    <property type="term" value="F:metal ion binding"/>
    <property type="evidence" value="ECO:0007669"/>
    <property type="project" value="UniProtKB-KW"/>
</dbReference>
<reference evidence="3 4" key="1">
    <citation type="submission" date="2017-05" db="EMBL/GenBank/DDBJ databases">
        <title>Vagococcus spp. assemblies.</title>
        <authorList>
            <person name="Gulvik C.A."/>
        </authorList>
    </citation>
    <scope>NUCLEOTIDE SEQUENCE [LARGE SCALE GENOMIC DNA]</scope>
    <source>
        <strain evidence="3 4">CCUG 51432</strain>
    </source>
</reference>
<sequence>MISNQILLEKINELAPYMKETRVYLHQHPELSSQEYETAEFLKKEIQKLGLPIIPVKGTGFFAILDTGKPGKTVALRTDIDALPIQENPNNLKGPRKWISKNDGVAHMCGHDGHMAVLLAAMKLLVDIKDDLQGRVLFLFEEGEEIGSGIEAMLDGIKDQSIDAIYGTHLTSFMPTGQICLDSGPRMAGAIVIDFEVIGRSGHGSRPDLSINPIFAASAVLNGLTSAWANQLDVSKTVTLGLTQFHAGAVNNVIPEKARIGGSLRYFDLNEGKKAFDVFKYLTEKTASAHLCSVEFSNEMRIATIPVYNDDKLSLLAREGVKELYPEQLVTDIQWYASESFSHYDKIAPSVFAFVGIGNKELGSGAEHHNDRFDMDDDAMPYSLGATVKFAVNFLTENADE</sequence>
<dbReference type="Proteomes" id="UP000287605">
    <property type="component" value="Unassembled WGS sequence"/>
</dbReference>
<dbReference type="InterPro" id="IPR002933">
    <property type="entry name" value="Peptidase_M20"/>
</dbReference>
<dbReference type="PANTHER" id="PTHR11014:SF63">
    <property type="entry name" value="METALLOPEPTIDASE, PUTATIVE (AFU_ORTHOLOGUE AFUA_6G09600)-RELATED"/>
    <property type="match status" value="1"/>
</dbReference>
<organism evidence="3 4">
    <name type="scientific">Vagococcus elongatus</name>
    <dbReference type="NCBI Taxonomy" id="180344"/>
    <lineage>
        <taxon>Bacteria</taxon>
        <taxon>Bacillati</taxon>
        <taxon>Bacillota</taxon>
        <taxon>Bacilli</taxon>
        <taxon>Lactobacillales</taxon>
        <taxon>Enterococcaceae</taxon>
        <taxon>Vagococcus</taxon>
    </lineage>
</organism>
<accession>A0A430AT95</accession>
<dbReference type="PIRSF" id="PIRSF005962">
    <property type="entry name" value="Pept_M20D_amidohydro"/>
    <property type="match status" value="1"/>
</dbReference>
<feature type="domain" description="Peptidase M20 dimerisation" evidence="2">
    <location>
        <begin position="189"/>
        <end position="274"/>
    </location>
</feature>
<keyword evidence="4" id="KW-1185">Reference proteome</keyword>
<dbReference type="NCBIfam" id="TIGR01891">
    <property type="entry name" value="amidohydrolases"/>
    <property type="match status" value="1"/>
</dbReference>
<dbReference type="Pfam" id="PF07687">
    <property type="entry name" value="M20_dimer"/>
    <property type="match status" value="1"/>
</dbReference>
<feature type="binding site" evidence="1">
    <location>
        <position position="109"/>
    </location>
    <ligand>
        <name>Mn(2+)</name>
        <dbReference type="ChEBI" id="CHEBI:29035"/>
        <label>2</label>
    </ligand>
</feature>
<feature type="binding site" evidence="1">
    <location>
        <position position="145"/>
    </location>
    <ligand>
        <name>Mn(2+)</name>
        <dbReference type="ChEBI" id="CHEBI:29035"/>
        <label>2</label>
    </ligand>
</feature>
<protein>
    <submittedName>
        <fullName evidence="3">Peptidase M20</fullName>
    </submittedName>
</protein>
<comment type="cofactor">
    <cofactor evidence="1">
        <name>Mn(2+)</name>
        <dbReference type="ChEBI" id="CHEBI:29035"/>
    </cofactor>
    <text evidence="1">The Mn(2+) ion enhances activity.</text>
</comment>
<dbReference type="Gene3D" id="3.30.70.360">
    <property type="match status" value="1"/>
</dbReference>
<comment type="caution">
    <text evidence="3">The sequence shown here is derived from an EMBL/GenBank/DDBJ whole genome shotgun (WGS) entry which is preliminary data.</text>
</comment>
<dbReference type="Gene3D" id="3.40.630.10">
    <property type="entry name" value="Zn peptidases"/>
    <property type="match status" value="1"/>
</dbReference>
<dbReference type="InterPro" id="IPR011650">
    <property type="entry name" value="Peptidase_M20_dimer"/>
</dbReference>
<dbReference type="AlphaFoldDB" id="A0A430AT95"/>
<feature type="binding site" evidence="1">
    <location>
        <position position="369"/>
    </location>
    <ligand>
        <name>Mn(2+)</name>
        <dbReference type="ChEBI" id="CHEBI:29035"/>
        <label>2</label>
    </ligand>
</feature>
<dbReference type="RefSeq" id="WP_170170029.1">
    <property type="nucleotide sequence ID" value="NZ_NGKA01000011.1"/>
</dbReference>
<dbReference type="InterPro" id="IPR017439">
    <property type="entry name" value="Amidohydrolase"/>
</dbReference>